<dbReference type="EMBL" id="JACAST010000059">
    <property type="protein sequence ID" value="NWK02655.1"/>
    <property type="molecule type" value="Genomic_DNA"/>
</dbReference>
<proteinExistence type="predicted"/>
<dbReference type="Proteomes" id="UP000529843">
    <property type="component" value="Unassembled WGS sequence"/>
</dbReference>
<accession>A0A7K4NMY1</accession>
<evidence type="ECO:0000256" key="1">
    <source>
        <dbReference type="SAM" id="MobiDB-lite"/>
    </source>
</evidence>
<name>A0A7K4NMY1_9ARCH</name>
<sequence>MKFEELKNWIKNKMQMAPGYNYQPVMIRTLVQSGGRATQEEIIEELKAVNFHFGPWKKTKYPFGILTEHNVCKHNESDKTYELLDFDSYSIAEKAWIIVECVLKDKTKKEILEKNVENIRRRMKNEPKLIEDRDEVLDRYGKMFALDNIKNITKEDFLGFFRYENNHHWKSINQPAGHLVKDMPRLQESLKIIFDENKTISERIKQLRGDKNGSNFISYLGNALYTPILLVGSNLQYAVINGIVDGALDNLRLFPKKFLTKRVEDEWEIIPLMQEIVSEVAKRYDLDLWQIDWVWWDLSLREERRKYWLLTPGYQSNLKDKMISKNLMSIGFHDINLLEYFEEKSNQEKSGVFKSTEKKEELKKIVMANLEKQYQKRVLELRKKKKDEGKLSKTEEKELVKNENGPTHQSVSFDWMPMR</sequence>
<feature type="compositionally biased region" description="Basic and acidic residues" evidence="1">
    <location>
        <begin position="385"/>
        <end position="401"/>
    </location>
</feature>
<protein>
    <submittedName>
        <fullName evidence="2">Uncharacterized protein</fullName>
    </submittedName>
</protein>
<dbReference type="AlphaFoldDB" id="A0A7K4NMY1"/>
<gene>
    <name evidence="2" type="ORF">HX804_05100</name>
</gene>
<evidence type="ECO:0000313" key="2">
    <source>
        <dbReference type="EMBL" id="NWK02655.1"/>
    </source>
</evidence>
<reference evidence="2 3" key="1">
    <citation type="journal article" date="2019" name="Environ. Microbiol.">
        <title>Genomics insights into ecotype formation of ammonia-oxidizing archaea in the deep ocean.</title>
        <authorList>
            <person name="Wang Y."/>
            <person name="Huang J.M."/>
            <person name="Cui G.J."/>
            <person name="Nunoura T."/>
            <person name="Takaki Y."/>
            <person name="Li W.L."/>
            <person name="Li J."/>
            <person name="Gao Z.M."/>
            <person name="Takai K."/>
            <person name="Zhang A.Q."/>
            <person name="Stepanauskas R."/>
        </authorList>
    </citation>
    <scope>NUCLEOTIDE SEQUENCE [LARGE SCALE GENOMIC DNA]</scope>
    <source>
        <strain evidence="2 3">N8</strain>
    </source>
</reference>
<evidence type="ECO:0000313" key="3">
    <source>
        <dbReference type="Proteomes" id="UP000529843"/>
    </source>
</evidence>
<feature type="non-terminal residue" evidence="2">
    <location>
        <position position="419"/>
    </location>
</feature>
<feature type="region of interest" description="Disordered" evidence="1">
    <location>
        <begin position="385"/>
        <end position="419"/>
    </location>
</feature>
<organism evidence="2 3">
    <name type="scientific">Marine Group I thaumarchaeote</name>
    <dbReference type="NCBI Taxonomy" id="2511932"/>
    <lineage>
        <taxon>Archaea</taxon>
        <taxon>Nitrososphaerota</taxon>
        <taxon>Marine Group I</taxon>
    </lineage>
</organism>
<comment type="caution">
    <text evidence="2">The sequence shown here is derived from an EMBL/GenBank/DDBJ whole genome shotgun (WGS) entry which is preliminary data.</text>
</comment>